<dbReference type="EMBL" id="CP006650">
    <property type="protein sequence ID" value="AGT07510.1"/>
    <property type="molecule type" value="Genomic_DNA"/>
</dbReference>
<accession>S5XVU0</accession>
<sequence>MAFKSAPRPASVPLLLAVYLGALIGGIILLYILIYVIEDVLKTPFPNNNAMGFILIAVSAMTTGTFWFNREQAAPSSARKWGLALVLSIATFVLQGGFLYLIASAAGEVQQLAREFGGQDQMLIIAVFGVLALVELLMIRASIWSGVRSAVKQAARKAAKAG</sequence>
<evidence type="ECO:0000313" key="2">
    <source>
        <dbReference type="EMBL" id="AGT07510.1"/>
    </source>
</evidence>
<protein>
    <submittedName>
        <fullName evidence="2">Uncharacterized protein</fullName>
    </submittedName>
</protein>
<reference evidence="2 3" key="1">
    <citation type="journal article" date="2014" name="BMC Genomics">
        <title>Architecture and functions of a multipartite genome of the methylotrophic bacterium Paracoccus aminophilus JCM 7686, containing primary and secondary chromids.</title>
        <authorList>
            <person name="Dziewit L."/>
            <person name="Czarnecki J."/>
            <person name="Wibberg D."/>
            <person name="Radlinska M."/>
            <person name="Mrozek P."/>
            <person name="Szymczak M."/>
            <person name="Schluter A."/>
            <person name="Puhler A."/>
            <person name="Bartosik D."/>
        </authorList>
    </citation>
    <scope>NUCLEOTIDE SEQUENCE [LARGE SCALE GENOMIC DNA]</scope>
    <source>
        <strain evidence="2">JCM 7686</strain>
    </source>
</reference>
<feature type="transmembrane region" description="Helical" evidence="1">
    <location>
        <begin position="81"/>
        <end position="103"/>
    </location>
</feature>
<evidence type="ECO:0000256" key="1">
    <source>
        <dbReference type="SAM" id="Phobius"/>
    </source>
</evidence>
<keyword evidence="1" id="KW-0472">Membrane</keyword>
<dbReference type="HOGENOM" id="CLU_1633785_0_0_5"/>
<dbReference type="AlphaFoldDB" id="S5XVU0"/>
<evidence type="ECO:0000313" key="3">
    <source>
        <dbReference type="Proteomes" id="UP000015480"/>
    </source>
</evidence>
<dbReference type="OrthoDB" id="8450590at2"/>
<feature type="transmembrane region" description="Helical" evidence="1">
    <location>
        <begin position="12"/>
        <end position="37"/>
    </location>
</feature>
<dbReference type="Proteomes" id="UP000015480">
    <property type="component" value="Chromosome"/>
</dbReference>
<dbReference type="RefSeq" id="WP_020949150.1">
    <property type="nucleotide sequence ID" value="NC_022041.1"/>
</dbReference>
<proteinExistence type="predicted"/>
<name>S5XVU0_PARAH</name>
<gene>
    <name evidence="2" type="ORF">JCM7686_0401</name>
</gene>
<keyword evidence="1" id="KW-0812">Transmembrane</keyword>
<dbReference type="KEGG" id="pami:JCM7686_0401"/>
<dbReference type="NCBIfam" id="NF038216">
    <property type="entry name" value="ABZJ_00895_fam"/>
    <property type="match status" value="1"/>
</dbReference>
<dbReference type="PATRIC" id="fig|1367847.3.peg.342"/>
<keyword evidence="3" id="KW-1185">Reference proteome</keyword>
<feature type="transmembrane region" description="Helical" evidence="1">
    <location>
        <begin position="49"/>
        <end position="69"/>
    </location>
</feature>
<keyword evidence="1" id="KW-1133">Transmembrane helix</keyword>
<dbReference type="InterPro" id="IPR047730">
    <property type="entry name" value="ABZJ_00895-like"/>
</dbReference>
<organism evidence="2 3">
    <name type="scientific">Paracoccus aminophilus JCM 7686</name>
    <dbReference type="NCBI Taxonomy" id="1367847"/>
    <lineage>
        <taxon>Bacteria</taxon>
        <taxon>Pseudomonadati</taxon>
        <taxon>Pseudomonadota</taxon>
        <taxon>Alphaproteobacteria</taxon>
        <taxon>Rhodobacterales</taxon>
        <taxon>Paracoccaceae</taxon>
        <taxon>Paracoccus</taxon>
    </lineage>
</organism>
<feature type="transmembrane region" description="Helical" evidence="1">
    <location>
        <begin position="123"/>
        <end position="147"/>
    </location>
</feature>